<dbReference type="InterPro" id="IPR000863">
    <property type="entry name" value="Sulfotransferase_dom"/>
</dbReference>
<dbReference type="OrthoDB" id="981508at2"/>
<keyword evidence="2" id="KW-0325">Glycoprotein</keyword>
<gene>
    <name evidence="4" type="ORF">CLV81_3703</name>
</gene>
<protein>
    <submittedName>
        <fullName evidence="4">Sulfotransferase family protein</fullName>
    </submittedName>
</protein>
<dbReference type="SUPFAM" id="SSF52540">
    <property type="entry name" value="P-loop containing nucleoside triphosphate hydrolases"/>
    <property type="match status" value="1"/>
</dbReference>
<keyword evidence="1 4" id="KW-0808">Transferase</keyword>
<evidence type="ECO:0000256" key="1">
    <source>
        <dbReference type="ARBA" id="ARBA00022679"/>
    </source>
</evidence>
<reference evidence="4 5" key="1">
    <citation type="submission" date="2018-03" db="EMBL/GenBank/DDBJ databases">
        <title>Genomic Encyclopedia of Archaeal and Bacterial Type Strains, Phase II (KMG-II): from individual species to whole genera.</title>
        <authorList>
            <person name="Goeker M."/>
        </authorList>
    </citation>
    <scope>NUCLEOTIDE SEQUENCE [LARGE SCALE GENOMIC DNA]</scope>
    <source>
        <strain evidence="4 5">DSM 25027</strain>
    </source>
</reference>
<dbReference type="InterPro" id="IPR037359">
    <property type="entry name" value="NST/OST"/>
</dbReference>
<feature type="domain" description="Sulfotransferase" evidence="3">
    <location>
        <begin position="12"/>
        <end position="241"/>
    </location>
</feature>
<dbReference type="PANTHER" id="PTHR10605">
    <property type="entry name" value="HEPARAN SULFATE SULFOTRANSFERASE"/>
    <property type="match status" value="1"/>
</dbReference>
<comment type="caution">
    <text evidence="4">The sequence shown here is derived from an EMBL/GenBank/DDBJ whole genome shotgun (WGS) entry which is preliminary data.</text>
</comment>
<dbReference type="Proteomes" id="UP000237640">
    <property type="component" value="Unassembled WGS sequence"/>
</dbReference>
<dbReference type="EMBL" id="PVYX01000002">
    <property type="protein sequence ID" value="PRX55294.1"/>
    <property type="molecule type" value="Genomic_DNA"/>
</dbReference>
<accession>A0A2T0MCT5</accession>
<evidence type="ECO:0000256" key="2">
    <source>
        <dbReference type="ARBA" id="ARBA00023180"/>
    </source>
</evidence>
<dbReference type="RefSeq" id="WP_106147043.1">
    <property type="nucleotide sequence ID" value="NZ_PVYX01000002.1"/>
</dbReference>
<name>A0A2T0MCT5_9FLAO</name>
<keyword evidence="5" id="KW-1185">Reference proteome</keyword>
<evidence type="ECO:0000313" key="5">
    <source>
        <dbReference type="Proteomes" id="UP000237640"/>
    </source>
</evidence>
<dbReference type="Pfam" id="PF00685">
    <property type="entry name" value="Sulfotransfer_1"/>
    <property type="match status" value="1"/>
</dbReference>
<evidence type="ECO:0000313" key="4">
    <source>
        <dbReference type="EMBL" id="PRX55294.1"/>
    </source>
</evidence>
<dbReference type="InterPro" id="IPR027417">
    <property type="entry name" value="P-loop_NTPase"/>
</dbReference>
<evidence type="ECO:0000259" key="3">
    <source>
        <dbReference type="Pfam" id="PF00685"/>
    </source>
</evidence>
<organism evidence="4 5">
    <name type="scientific">Flagellimonas meridianipacifica</name>
    <dbReference type="NCBI Taxonomy" id="1080225"/>
    <lineage>
        <taxon>Bacteria</taxon>
        <taxon>Pseudomonadati</taxon>
        <taxon>Bacteroidota</taxon>
        <taxon>Flavobacteriia</taxon>
        <taxon>Flavobacteriales</taxon>
        <taxon>Flavobacteriaceae</taxon>
        <taxon>Flagellimonas</taxon>
    </lineage>
</organism>
<dbReference type="PANTHER" id="PTHR10605:SF56">
    <property type="entry name" value="BIFUNCTIONAL HEPARAN SULFATE N-DEACETYLASE_N-SULFOTRANSFERASE"/>
    <property type="match status" value="1"/>
</dbReference>
<dbReference type="GO" id="GO:0008146">
    <property type="term" value="F:sulfotransferase activity"/>
    <property type="evidence" value="ECO:0007669"/>
    <property type="project" value="InterPro"/>
</dbReference>
<dbReference type="Gene3D" id="3.40.50.300">
    <property type="entry name" value="P-loop containing nucleotide triphosphate hydrolases"/>
    <property type="match status" value="1"/>
</dbReference>
<dbReference type="AlphaFoldDB" id="A0A2T0MCT5"/>
<proteinExistence type="predicted"/>
<sequence>MKTETPINFWGIGAQKAGTSWLYYNLSKTPGFAIPPVKEFHYFDRDVSYPSPNYLSITKAKDRIGDMSYLFKGVKSVSAAVLRGQMKKARFYTKWHFLDYNDEWYKSLFDIYEGVKGEITPAYSMLSKEDVSRMYAVAPEAKLIFMLRNPVDRAWSNFRHVKKRIKGFSLDDVEEKEIIAFMQSEGQELRSNYARTIENFTSVFPKEQLLIGFYDAIIDNPKRLLDEVIQFIDPSTESSINEKQSEDDKDSSIKKVVNKSIELDCPPKVLEILKEKYHDMIFDLANQYGGYFNKWYIETYGKPSNNHEDRLFPTIHID</sequence>